<accession>A0ABW4AN41</accession>
<evidence type="ECO:0000256" key="1">
    <source>
        <dbReference type="ARBA" id="ARBA00023015"/>
    </source>
</evidence>
<feature type="domain" description="HTH lacI-type" evidence="4">
    <location>
        <begin position="11"/>
        <end position="66"/>
    </location>
</feature>
<dbReference type="InterPro" id="IPR028082">
    <property type="entry name" value="Peripla_BP_I"/>
</dbReference>
<evidence type="ECO:0000256" key="2">
    <source>
        <dbReference type="ARBA" id="ARBA00023125"/>
    </source>
</evidence>
<dbReference type="PROSITE" id="PS00356">
    <property type="entry name" value="HTH_LACI_1"/>
    <property type="match status" value="1"/>
</dbReference>
<evidence type="ECO:0000256" key="3">
    <source>
        <dbReference type="ARBA" id="ARBA00023163"/>
    </source>
</evidence>
<dbReference type="Pfam" id="PF00356">
    <property type="entry name" value="LacI"/>
    <property type="match status" value="1"/>
</dbReference>
<dbReference type="InterPro" id="IPR010982">
    <property type="entry name" value="Lambda_DNA-bd_dom_sf"/>
</dbReference>
<dbReference type="CDD" id="cd01392">
    <property type="entry name" value="HTH_LacI"/>
    <property type="match status" value="1"/>
</dbReference>
<protein>
    <submittedName>
        <fullName evidence="5">LacI family DNA-binding transcriptional regulator</fullName>
    </submittedName>
</protein>
<dbReference type="RefSeq" id="WP_317796296.1">
    <property type="nucleotide sequence ID" value="NZ_AP028461.1"/>
</dbReference>
<dbReference type="SUPFAM" id="SSF47413">
    <property type="entry name" value="lambda repressor-like DNA-binding domains"/>
    <property type="match status" value="1"/>
</dbReference>
<dbReference type="PROSITE" id="PS50932">
    <property type="entry name" value="HTH_LACI_2"/>
    <property type="match status" value="1"/>
</dbReference>
<dbReference type="SMART" id="SM00354">
    <property type="entry name" value="HTH_LACI"/>
    <property type="match status" value="1"/>
</dbReference>
<sequence length="344" mass="37420">MPDDSPHGRRTSIIDVAAHAGVSRQTVSNVLHDRRTNVSSDTYDRVLAAIAELGYQPNRAAQNLRTRRSMQIGYHLSGEHLRVVNGFFAQFLHALIRQAARDRYQVVVFTHQDDPLRTFTDLVAQRTIDAFVLSESAVDDPRARLLADRGIPFACMGRLAADLPQQWVDVDNAAGMRDLIDHLVARGHRSFAYAGADGGEYWKTERLDGAVAGLAAHGLRLAGRDVFHGDDAGIRRFARRVLTRTRVPDVIVCGSDAVAAVVVNVAHALGRRVGADVAVTGFDGGAVGMFMEPVLTSVHIPLEEIAHELVQRCRREIETGPTGAPGLILPTRVVEGASAGPVRR</sequence>
<evidence type="ECO:0000313" key="5">
    <source>
        <dbReference type="EMBL" id="MFD1372266.1"/>
    </source>
</evidence>
<dbReference type="Proteomes" id="UP001597183">
    <property type="component" value="Unassembled WGS sequence"/>
</dbReference>
<dbReference type="Pfam" id="PF13377">
    <property type="entry name" value="Peripla_BP_3"/>
    <property type="match status" value="1"/>
</dbReference>
<dbReference type="InterPro" id="IPR000843">
    <property type="entry name" value="HTH_LacI"/>
</dbReference>
<dbReference type="GO" id="GO:0003677">
    <property type="term" value="F:DNA binding"/>
    <property type="evidence" value="ECO:0007669"/>
    <property type="project" value="UniProtKB-KW"/>
</dbReference>
<keyword evidence="6" id="KW-1185">Reference proteome</keyword>
<evidence type="ECO:0000259" key="4">
    <source>
        <dbReference type="PROSITE" id="PS50932"/>
    </source>
</evidence>
<dbReference type="PANTHER" id="PTHR30146:SF109">
    <property type="entry name" value="HTH-TYPE TRANSCRIPTIONAL REGULATOR GALS"/>
    <property type="match status" value="1"/>
</dbReference>
<dbReference type="Gene3D" id="3.40.50.2300">
    <property type="match status" value="2"/>
</dbReference>
<dbReference type="EMBL" id="JBHTMK010000055">
    <property type="protein sequence ID" value="MFD1372266.1"/>
    <property type="molecule type" value="Genomic_DNA"/>
</dbReference>
<comment type="caution">
    <text evidence="5">The sequence shown here is derived from an EMBL/GenBank/DDBJ whole genome shotgun (WGS) entry which is preliminary data.</text>
</comment>
<dbReference type="PANTHER" id="PTHR30146">
    <property type="entry name" value="LACI-RELATED TRANSCRIPTIONAL REPRESSOR"/>
    <property type="match status" value="1"/>
</dbReference>
<proteinExistence type="predicted"/>
<dbReference type="SUPFAM" id="SSF53822">
    <property type="entry name" value="Periplasmic binding protein-like I"/>
    <property type="match status" value="1"/>
</dbReference>
<keyword evidence="3" id="KW-0804">Transcription</keyword>
<gene>
    <name evidence="5" type="ORF">ACFQ5G_43680</name>
</gene>
<name>A0ABW4AN41_9ACTN</name>
<dbReference type="InterPro" id="IPR046335">
    <property type="entry name" value="LacI/GalR-like_sensor"/>
</dbReference>
<organism evidence="5 6">
    <name type="scientific">Actinoplanes sichuanensis</name>
    <dbReference type="NCBI Taxonomy" id="512349"/>
    <lineage>
        <taxon>Bacteria</taxon>
        <taxon>Bacillati</taxon>
        <taxon>Actinomycetota</taxon>
        <taxon>Actinomycetes</taxon>
        <taxon>Micromonosporales</taxon>
        <taxon>Micromonosporaceae</taxon>
        <taxon>Actinoplanes</taxon>
    </lineage>
</organism>
<keyword evidence="1" id="KW-0805">Transcription regulation</keyword>
<dbReference type="Gene3D" id="1.10.260.40">
    <property type="entry name" value="lambda repressor-like DNA-binding domains"/>
    <property type="match status" value="1"/>
</dbReference>
<reference evidence="6" key="1">
    <citation type="journal article" date="2019" name="Int. J. Syst. Evol. Microbiol.">
        <title>The Global Catalogue of Microorganisms (GCM) 10K type strain sequencing project: providing services to taxonomists for standard genome sequencing and annotation.</title>
        <authorList>
            <consortium name="The Broad Institute Genomics Platform"/>
            <consortium name="The Broad Institute Genome Sequencing Center for Infectious Disease"/>
            <person name="Wu L."/>
            <person name="Ma J."/>
        </authorList>
    </citation>
    <scope>NUCLEOTIDE SEQUENCE [LARGE SCALE GENOMIC DNA]</scope>
    <source>
        <strain evidence="6">CCM 7526</strain>
    </source>
</reference>
<keyword evidence="2 5" id="KW-0238">DNA-binding</keyword>
<evidence type="ECO:0000313" key="6">
    <source>
        <dbReference type="Proteomes" id="UP001597183"/>
    </source>
</evidence>